<comment type="catalytic activity">
    <reaction evidence="7">
        <text>L-arginyl-[protein] + 2 S-adenosyl-L-methionine = N(omega),N(omega)'-dimethyl-L-arginyl-[protein] + 2 S-adenosyl-L-homocysteine + 2 H(+)</text>
        <dbReference type="Rhea" id="RHEA:48108"/>
        <dbReference type="Rhea" id="RHEA-COMP:10532"/>
        <dbReference type="Rhea" id="RHEA-COMP:11992"/>
        <dbReference type="ChEBI" id="CHEBI:15378"/>
        <dbReference type="ChEBI" id="CHEBI:29965"/>
        <dbReference type="ChEBI" id="CHEBI:57856"/>
        <dbReference type="ChEBI" id="CHEBI:59789"/>
        <dbReference type="ChEBI" id="CHEBI:88221"/>
        <dbReference type="EC" id="2.1.1.320"/>
    </reaction>
</comment>
<evidence type="ECO:0000256" key="4">
    <source>
        <dbReference type="ARBA" id="ARBA00022603"/>
    </source>
</evidence>
<dbReference type="PANTHER" id="PTHR12049:SF7">
    <property type="entry name" value="PROTEIN ARGININE METHYLTRANSFERASE NDUFAF7, MITOCHONDRIAL"/>
    <property type="match status" value="1"/>
</dbReference>
<evidence type="ECO:0000313" key="11">
    <source>
        <dbReference type="EMBL" id="CAL4788132.1"/>
    </source>
</evidence>
<feature type="signal peptide" evidence="9">
    <location>
        <begin position="1"/>
        <end position="21"/>
    </location>
</feature>
<dbReference type="GO" id="GO:0005739">
    <property type="term" value="C:mitochondrion"/>
    <property type="evidence" value="ECO:0007669"/>
    <property type="project" value="UniProtKB-SubCell"/>
</dbReference>
<organism evidence="10">
    <name type="scientific">Cladocopium goreaui</name>
    <dbReference type="NCBI Taxonomy" id="2562237"/>
    <lineage>
        <taxon>Eukaryota</taxon>
        <taxon>Sar</taxon>
        <taxon>Alveolata</taxon>
        <taxon>Dinophyceae</taxon>
        <taxon>Suessiales</taxon>
        <taxon>Symbiodiniaceae</taxon>
        <taxon>Cladocopium</taxon>
    </lineage>
</organism>
<evidence type="ECO:0000256" key="1">
    <source>
        <dbReference type="ARBA" id="ARBA00004173"/>
    </source>
</evidence>
<evidence type="ECO:0000256" key="6">
    <source>
        <dbReference type="ARBA" id="ARBA00023128"/>
    </source>
</evidence>
<dbReference type="EC" id="2.1.1.320" evidence="3"/>
<keyword evidence="4 11" id="KW-0489">Methyltransferase</keyword>
<keyword evidence="6" id="KW-0496">Mitochondrion</keyword>
<proteinExistence type="inferred from homology"/>
<evidence type="ECO:0000313" key="10">
    <source>
        <dbReference type="EMBL" id="CAI4000820.1"/>
    </source>
</evidence>
<comment type="similarity">
    <text evidence="2">Belongs to the NDUFAF7 family.</text>
</comment>
<protein>
    <recommendedName>
        <fullName evidence="3">type II protein arginine methyltransferase</fullName>
        <ecNumber evidence="3">2.1.1.320</ecNumber>
    </recommendedName>
</protein>
<sequence length="726" mass="81373">RWPKNWFAGILYVRFVIPLEAADVAKLAAEAAEAAVSAKVRGSKRRRSGDLAPYDISNELCWADQSKETCCQGDATSHAECWDESYSFEECCPNADCWDGKLFTYEACCDQKHGENGNPGCWSGYYDYEHCCLANRSSQSWVDIILREIDTDQFYGMDEFYTDSQYGNDFGYYSTGRVLGKSDGKTAQEFAHYTTYPMALSPHFGRVLCRLVFIMWIQMKEKAPFRVVEMGAGSGQLAHDIHVCVKRNELGIEPAVWRRFVGAFEYVIVERSPALARRQRERGLKVVNGDAQRKDSCPSVLRALASSDACSAAFSSAPECQVSDRADKHTAASVVLSNELLDAFAPVKLQLSIYGQPVVTHCRAWQEIRMVHIIKLKDLESISQALHHSEERISAMAMDLEGYTNEVFCRVTNTSVGQAAMACAPTSSCLAMVIALSEIMNHHDLHLPAAAHNMRLRLRKDAELCQRLQGMVNELEENFQNSVVLPRQVYRMLRHQLREAVDLELLFLTSATTRQALFPRPPFTVAAVGGANWILGGGNPPMTPPPQRKQPAQRKQPPPPPAQERNLQHIKALNGETEVRVDLEEQVQRLQHEVPVPLSERRCEDLKWWFEVHEARIQRLIDIYRPLGYPNIQLLLRPGEVPRKDWAGRSRCETEGTQKDSVDQAASTYNETYHPMDLDIDDAAKTFGEVMAKSTKRKGEAGITSMLGGIATAASEFLTGAGQSTE</sequence>
<dbReference type="OrthoDB" id="407412at2759"/>
<evidence type="ECO:0000256" key="2">
    <source>
        <dbReference type="ARBA" id="ARBA00005891"/>
    </source>
</evidence>
<evidence type="ECO:0000313" key="12">
    <source>
        <dbReference type="Proteomes" id="UP001152797"/>
    </source>
</evidence>
<comment type="caution">
    <text evidence="10">The sequence shown here is derived from an EMBL/GenBank/DDBJ whole genome shotgun (WGS) entry which is preliminary data.</text>
</comment>
<dbReference type="InterPro" id="IPR029063">
    <property type="entry name" value="SAM-dependent_MTases_sf"/>
</dbReference>
<keyword evidence="5" id="KW-0808">Transferase</keyword>
<evidence type="ECO:0000256" key="3">
    <source>
        <dbReference type="ARBA" id="ARBA00011935"/>
    </source>
</evidence>
<evidence type="ECO:0000256" key="7">
    <source>
        <dbReference type="ARBA" id="ARBA00048612"/>
    </source>
</evidence>
<dbReference type="Pfam" id="PF02636">
    <property type="entry name" value="Methyltransf_28"/>
    <property type="match status" value="1"/>
</dbReference>
<dbReference type="Proteomes" id="UP001152797">
    <property type="component" value="Unassembled WGS sequence"/>
</dbReference>
<reference evidence="10" key="1">
    <citation type="submission" date="2022-10" db="EMBL/GenBank/DDBJ databases">
        <authorList>
            <person name="Chen Y."/>
            <person name="Dougan E. K."/>
            <person name="Chan C."/>
            <person name="Rhodes N."/>
            <person name="Thang M."/>
        </authorList>
    </citation>
    <scope>NUCLEOTIDE SEQUENCE</scope>
</reference>
<accession>A0A9P1G7Q2</accession>
<dbReference type="AlphaFoldDB" id="A0A9P1G7Q2"/>
<keyword evidence="12" id="KW-1185">Reference proteome</keyword>
<dbReference type="GO" id="GO:0032259">
    <property type="term" value="P:methylation"/>
    <property type="evidence" value="ECO:0007669"/>
    <property type="project" value="UniProtKB-KW"/>
</dbReference>
<reference evidence="11 12" key="2">
    <citation type="submission" date="2024-05" db="EMBL/GenBank/DDBJ databases">
        <authorList>
            <person name="Chen Y."/>
            <person name="Shah S."/>
            <person name="Dougan E. K."/>
            <person name="Thang M."/>
            <person name="Chan C."/>
        </authorList>
    </citation>
    <scope>NUCLEOTIDE SEQUENCE [LARGE SCALE GENOMIC DNA]</scope>
</reference>
<dbReference type="EMBL" id="CAMXCT010002845">
    <property type="protein sequence ID" value="CAI4000820.1"/>
    <property type="molecule type" value="Genomic_DNA"/>
</dbReference>
<evidence type="ECO:0000256" key="8">
    <source>
        <dbReference type="SAM" id="MobiDB-lite"/>
    </source>
</evidence>
<dbReference type="PANTHER" id="PTHR12049">
    <property type="entry name" value="PROTEIN ARGININE METHYLTRANSFERASE NDUFAF7, MITOCHONDRIAL"/>
    <property type="match status" value="1"/>
</dbReference>
<gene>
    <name evidence="10" type="ORF">C1SCF055_LOCUS26910</name>
</gene>
<dbReference type="InterPro" id="IPR003788">
    <property type="entry name" value="NDUFAF7"/>
</dbReference>
<keyword evidence="9" id="KW-0732">Signal</keyword>
<dbReference type="SUPFAM" id="SSF53335">
    <property type="entry name" value="S-adenosyl-L-methionine-dependent methyltransferases"/>
    <property type="match status" value="1"/>
</dbReference>
<dbReference type="EMBL" id="CAMXCT020002845">
    <property type="protein sequence ID" value="CAL1154195.1"/>
    <property type="molecule type" value="Genomic_DNA"/>
</dbReference>
<feature type="region of interest" description="Disordered" evidence="8">
    <location>
        <begin position="536"/>
        <end position="564"/>
    </location>
</feature>
<feature type="chain" id="PRO_5043272762" description="type II protein arginine methyltransferase" evidence="9">
    <location>
        <begin position="22"/>
        <end position="726"/>
    </location>
</feature>
<evidence type="ECO:0000256" key="5">
    <source>
        <dbReference type="ARBA" id="ARBA00022679"/>
    </source>
</evidence>
<dbReference type="EMBL" id="CAMXCT030002845">
    <property type="protein sequence ID" value="CAL4788132.1"/>
    <property type="molecule type" value="Genomic_DNA"/>
</dbReference>
<evidence type="ECO:0000256" key="9">
    <source>
        <dbReference type="SAM" id="SignalP"/>
    </source>
</evidence>
<name>A0A9P1G7Q2_9DINO</name>
<comment type="subcellular location">
    <subcellularLocation>
        <location evidence="1">Mitochondrion</location>
    </subcellularLocation>
</comment>
<dbReference type="GO" id="GO:0035243">
    <property type="term" value="F:protein-arginine omega-N symmetric methyltransferase activity"/>
    <property type="evidence" value="ECO:0007669"/>
    <property type="project" value="UniProtKB-EC"/>
</dbReference>
<dbReference type="Gene3D" id="3.40.50.12710">
    <property type="match status" value="1"/>
</dbReference>
<feature type="non-terminal residue" evidence="10">
    <location>
        <position position="726"/>
    </location>
</feature>
<dbReference type="InterPro" id="IPR038375">
    <property type="entry name" value="NDUFAF7_sf"/>
</dbReference>